<dbReference type="Pfam" id="PF00254">
    <property type="entry name" value="FKBP_C"/>
    <property type="match status" value="1"/>
</dbReference>
<accession>A0A5C3PNQ5</accession>
<evidence type="ECO:0000256" key="5">
    <source>
        <dbReference type="PROSITE-ProRule" id="PRU00277"/>
    </source>
</evidence>
<dbReference type="InterPro" id="IPR046357">
    <property type="entry name" value="PPIase_dom_sf"/>
</dbReference>
<evidence type="ECO:0000256" key="6">
    <source>
        <dbReference type="SAM" id="SignalP"/>
    </source>
</evidence>
<evidence type="ECO:0000259" key="7">
    <source>
        <dbReference type="PROSITE" id="PS50059"/>
    </source>
</evidence>
<dbReference type="PANTHER" id="PTHR45779">
    <property type="entry name" value="PEPTIDYLPROLYL ISOMERASE"/>
    <property type="match status" value="1"/>
</dbReference>
<dbReference type="InterPro" id="IPR001179">
    <property type="entry name" value="PPIase_FKBP_dom"/>
</dbReference>
<dbReference type="EC" id="5.2.1.8" evidence="2 5"/>
<evidence type="ECO:0000256" key="1">
    <source>
        <dbReference type="ARBA" id="ARBA00000971"/>
    </source>
</evidence>
<dbReference type="FunFam" id="3.10.50.40:FF:000006">
    <property type="entry name" value="Peptidyl-prolyl cis-trans isomerase"/>
    <property type="match status" value="1"/>
</dbReference>
<dbReference type="EMBL" id="ML211022">
    <property type="protein sequence ID" value="TFK91335.1"/>
    <property type="molecule type" value="Genomic_DNA"/>
</dbReference>
<dbReference type="GO" id="GO:0005783">
    <property type="term" value="C:endoplasmic reticulum"/>
    <property type="evidence" value="ECO:0007669"/>
    <property type="project" value="TreeGrafter"/>
</dbReference>
<keyword evidence="9" id="KW-1185">Reference proteome</keyword>
<evidence type="ECO:0000313" key="8">
    <source>
        <dbReference type="EMBL" id="TFK91335.1"/>
    </source>
</evidence>
<feature type="signal peptide" evidence="6">
    <location>
        <begin position="1"/>
        <end position="21"/>
    </location>
</feature>
<dbReference type="PANTHER" id="PTHR45779:SF14">
    <property type="entry name" value="PEPTIDYLPROLYL ISOMERASE"/>
    <property type="match status" value="1"/>
</dbReference>
<dbReference type="InParanoid" id="A0A5C3PNQ5"/>
<dbReference type="AlphaFoldDB" id="A0A5C3PNQ5"/>
<reference evidence="8 9" key="1">
    <citation type="journal article" date="2019" name="Nat. Ecol. Evol.">
        <title>Megaphylogeny resolves global patterns of mushroom evolution.</title>
        <authorList>
            <person name="Varga T."/>
            <person name="Krizsan K."/>
            <person name="Foldi C."/>
            <person name="Dima B."/>
            <person name="Sanchez-Garcia M."/>
            <person name="Sanchez-Ramirez S."/>
            <person name="Szollosi G.J."/>
            <person name="Szarkandi J.G."/>
            <person name="Papp V."/>
            <person name="Albert L."/>
            <person name="Andreopoulos W."/>
            <person name="Angelini C."/>
            <person name="Antonin V."/>
            <person name="Barry K.W."/>
            <person name="Bougher N.L."/>
            <person name="Buchanan P."/>
            <person name="Buyck B."/>
            <person name="Bense V."/>
            <person name="Catcheside P."/>
            <person name="Chovatia M."/>
            <person name="Cooper J."/>
            <person name="Damon W."/>
            <person name="Desjardin D."/>
            <person name="Finy P."/>
            <person name="Geml J."/>
            <person name="Haridas S."/>
            <person name="Hughes K."/>
            <person name="Justo A."/>
            <person name="Karasinski D."/>
            <person name="Kautmanova I."/>
            <person name="Kiss B."/>
            <person name="Kocsube S."/>
            <person name="Kotiranta H."/>
            <person name="LaButti K.M."/>
            <person name="Lechner B.E."/>
            <person name="Liimatainen K."/>
            <person name="Lipzen A."/>
            <person name="Lukacs Z."/>
            <person name="Mihaltcheva S."/>
            <person name="Morgado L.N."/>
            <person name="Niskanen T."/>
            <person name="Noordeloos M.E."/>
            <person name="Ohm R.A."/>
            <person name="Ortiz-Santana B."/>
            <person name="Ovrebo C."/>
            <person name="Racz N."/>
            <person name="Riley R."/>
            <person name="Savchenko A."/>
            <person name="Shiryaev A."/>
            <person name="Soop K."/>
            <person name="Spirin V."/>
            <person name="Szebenyi C."/>
            <person name="Tomsovsky M."/>
            <person name="Tulloss R.E."/>
            <person name="Uehling J."/>
            <person name="Grigoriev I.V."/>
            <person name="Vagvolgyi C."/>
            <person name="Papp T."/>
            <person name="Martin F.M."/>
            <person name="Miettinen O."/>
            <person name="Hibbett D.S."/>
            <person name="Nagy L.G."/>
        </authorList>
    </citation>
    <scope>NUCLEOTIDE SEQUENCE [LARGE SCALE GENOMIC DNA]</scope>
    <source>
        <strain evidence="8 9">HHB13444</strain>
    </source>
</reference>
<keyword evidence="3 5" id="KW-0697">Rotamase</keyword>
<protein>
    <recommendedName>
        <fullName evidence="2 5">peptidylprolyl isomerase</fullName>
        <ecNumber evidence="2 5">5.2.1.8</ecNumber>
    </recommendedName>
</protein>
<evidence type="ECO:0000256" key="3">
    <source>
        <dbReference type="ARBA" id="ARBA00023110"/>
    </source>
</evidence>
<evidence type="ECO:0000313" key="9">
    <source>
        <dbReference type="Proteomes" id="UP000308197"/>
    </source>
</evidence>
<comment type="catalytic activity">
    <reaction evidence="1 5">
        <text>[protein]-peptidylproline (omega=180) = [protein]-peptidylproline (omega=0)</text>
        <dbReference type="Rhea" id="RHEA:16237"/>
        <dbReference type="Rhea" id="RHEA-COMP:10747"/>
        <dbReference type="Rhea" id="RHEA-COMP:10748"/>
        <dbReference type="ChEBI" id="CHEBI:83833"/>
        <dbReference type="ChEBI" id="CHEBI:83834"/>
        <dbReference type="EC" id="5.2.1.8"/>
    </reaction>
</comment>
<gene>
    <name evidence="8" type="ORF">K466DRAFT_582891</name>
</gene>
<dbReference type="STRING" id="1314778.A0A5C3PNQ5"/>
<name>A0A5C3PNQ5_9APHY</name>
<sequence>MFFMRIFSCLSVLLLALAVVAEDAPTELKIDRTYVPDDCKLTAQKGDRLSVHYTGKLWSNGNKFDSSLDRGQPLPVTLGAMQVITGWEEGLQGMCQGEKRTLTIPPTKAYGSRGFGKVIPPNSVLVFDVELVKLDPQGKREEL</sequence>
<dbReference type="SUPFAM" id="SSF54534">
    <property type="entry name" value="FKBP-like"/>
    <property type="match status" value="1"/>
</dbReference>
<proteinExistence type="predicted"/>
<dbReference type="GO" id="GO:0003755">
    <property type="term" value="F:peptidyl-prolyl cis-trans isomerase activity"/>
    <property type="evidence" value="ECO:0007669"/>
    <property type="project" value="UniProtKB-KW"/>
</dbReference>
<dbReference type="InterPro" id="IPR044609">
    <property type="entry name" value="FKBP2/11"/>
</dbReference>
<dbReference type="Proteomes" id="UP000308197">
    <property type="component" value="Unassembled WGS sequence"/>
</dbReference>
<keyword evidence="6" id="KW-0732">Signal</keyword>
<evidence type="ECO:0000256" key="2">
    <source>
        <dbReference type="ARBA" id="ARBA00013194"/>
    </source>
</evidence>
<keyword evidence="4 5" id="KW-0413">Isomerase</keyword>
<dbReference type="Gene3D" id="3.10.50.40">
    <property type="match status" value="1"/>
</dbReference>
<feature type="chain" id="PRO_5022966229" description="peptidylprolyl isomerase" evidence="6">
    <location>
        <begin position="22"/>
        <end position="143"/>
    </location>
</feature>
<dbReference type="PROSITE" id="PS50059">
    <property type="entry name" value="FKBP_PPIASE"/>
    <property type="match status" value="1"/>
</dbReference>
<feature type="domain" description="PPIase FKBP-type" evidence="7">
    <location>
        <begin position="46"/>
        <end position="135"/>
    </location>
</feature>
<organism evidence="8 9">
    <name type="scientific">Polyporus arcularius HHB13444</name>
    <dbReference type="NCBI Taxonomy" id="1314778"/>
    <lineage>
        <taxon>Eukaryota</taxon>
        <taxon>Fungi</taxon>
        <taxon>Dikarya</taxon>
        <taxon>Basidiomycota</taxon>
        <taxon>Agaricomycotina</taxon>
        <taxon>Agaricomycetes</taxon>
        <taxon>Polyporales</taxon>
        <taxon>Polyporaceae</taxon>
        <taxon>Polyporus</taxon>
    </lineage>
</organism>
<evidence type="ECO:0000256" key="4">
    <source>
        <dbReference type="ARBA" id="ARBA00023235"/>
    </source>
</evidence>